<proteinExistence type="inferred from homology"/>
<dbReference type="InterPro" id="IPR009072">
    <property type="entry name" value="Histone-fold"/>
</dbReference>
<dbReference type="CDD" id="cd22908">
    <property type="entry name" value="HFD_NFYC-like"/>
    <property type="match status" value="1"/>
</dbReference>
<protein>
    <submittedName>
        <fullName evidence="11">Os08g0206500 protein</fullName>
    </submittedName>
</protein>
<keyword evidence="4" id="KW-0805">Transcription regulation</keyword>
<evidence type="ECO:0000256" key="7">
    <source>
        <dbReference type="ARBA" id="ARBA00023242"/>
    </source>
</evidence>
<evidence type="ECO:0000256" key="6">
    <source>
        <dbReference type="ARBA" id="ARBA00023163"/>
    </source>
</evidence>
<evidence type="ECO:0000256" key="8">
    <source>
        <dbReference type="ARBA" id="ARBA00038129"/>
    </source>
</evidence>
<dbReference type="InterPro" id="IPR050568">
    <property type="entry name" value="Transcr_DNA_Rep_Reg"/>
</dbReference>
<dbReference type="InterPro" id="IPR007117">
    <property type="entry name" value="Expansin_CBD"/>
</dbReference>
<dbReference type="EMBL" id="AP008214">
    <property type="protein sequence ID" value="BAF23153.2"/>
    <property type="molecule type" value="Genomic_DNA"/>
</dbReference>
<keyword evidence="3" id="KW-0964">Secreted</keyword>
<dbReference type="Gene3D" id="2.60.40.760">
    <property type="entry name" value="Expansin, cellulose-binding-like domain"/>
    <property type="match status" value="1"/>
</dbReference>
<evidence type="ECO:0000256" key="5">
    <source>
        <dbReference type="ARBA" id="ARBA00023125"/>
    </source>
</evidence>
<keyword evidence="6" id="KW-0804">Transcription</keyword>
<sequence>MAKPGLNDKLRHSGIIDIHFRREGSNPVYFAVLVKYEDLDGDVVQVDLMESKSAYGGAIGVWTPMRESWGSASAVTSARPFVTNNVIPAIWSRIAPSLPPSPLPRRPRSALAHCRASPASVSPSARASPTPPSPRSPPHRPSRSRHLLLSGIPAAALVVACPNLNDLDFSNDHYGSTSGMRRRRRWPSCVGFWGGFGDGDGDRYSITFSAYIVVLRTQEAYVQILQQLHRSTSLEMDPHSHKKAHEGLIGDNPDAYAVTTYQPVLMVEPSAAAAFPPAPQVAPAYPVNPMQLPEHQQHAIQQVQQLQQQQKEQLQAFWADQMAEVEQMTEFKLPNLPLARIKKIMKADEDVKMIAGEAPALFAKACEMFILDMTLRSWQHTEEGRRRTLQRSDVEAVIKKTDIFDFLVDIITDDKMKDDGMGSQAASMVSPYTSGGMGFSFDLYPNQHHLAYMWPPQEQQEQWPPQEQQEQKQKQDSDGGGQDE</sequence>
<dbReference type="PROSITE" id="PS50843">
    <property type="entry name" value="EXPANSIN_CBD"/>
    <property type="match status" value="1"/>
</dbReference>
<reference evidence="12" key="2">
    <citation type="journal article" date="2008" name="Nucleic Acids Res.">
        <title>The rice annotation project database (RAP-DB): 2008 update.</title>
        <authorList>
            <consortium name="The rice annotation project (RAP)"/>
        </authorList>
    </citation>
    <scope>GENOME REANNOTATION</scope>
    <source>
        <strain evidence="12">cv. Nipponbare</strain>
    </source>
</reference>
<evidence type="ECO:0000256" key="1">
    <source>
        <dbReference type="ARBA" id="ARBA00004123"/>
    </source>
</evidence>
<dbReference type="Pfam" id="PF00808">
    <property type="entry name" value="CBFD_NFYB_HMF"/>
    <property type="match status" value="1"/>
</dbReference>
<feature type="domain" description="Expansin-like CBD" evidence="10">
    <location>
        <begin position="28"/>
        <end position="71"/>
    </location>
</feature>
<dbReference type="Proteomes" id="UP000000763">
    <property type="component" value="Chromosome 8"/>
</dbReference>
<evidence type="ECO:0000313" key="12">
    <source>
        <dbReference type="Proteomes" id="UP000000763"/>
    </source>
</evidence>
<feature type="compositionally biased region" description="Low complexity" evidence="9">
    <location>
        <begin position="454"/>
        <end position="468"/>
    </location>
</feature>
<dbReference type="PANTHER" id="PTHR10252">
    <property type="entry name" value="HISTONE-LIKE TRANSCRIPTION FACTOR CCAAT-RELATED"/>
    <property type="match status" value="1"/>
</dbReference>
<feature type="region of interest" description="Disordered" evidence="9">
    <location>
        <begin position="453"/>
        <end position="484"/>
    </location>
</feature>
<feature type="region of interest" description="Disordered" evidence="9">
    <location>
        <begin position="101"/>
        <end position="145"/>
    </location>
</feature>
<evidence type="ECO:0000256" key="3">
    <source>
        <dbReference type="ARBA" id="ARBA00022525"/>
    </source>
</evidence>
<dbReference type="GO" id="GO:0003677">
    <property type="term" value="F:DNA binding"/>
    <property type="evidence" value="ECO:0007669"/>
    <property type="project" value="UniProtKB-KW"/>
</dbReference>
<evidence type="ECO:0000256" key="2">
    <source>
        <dbReference type="ARBA" id="ARBA00004613"/>
    </source>
</evidence>
<evidence type="ECO:0000313" key="11">
    <source>
        <dbReference type="EMBL" id="BAF23153.2"/>
    </source>
</evidence>
<dbReference type="PANTHER" id="PTHR10252:SF145">
    <property type="entry name" value="NUCLEAR TRANSCRIPTION FACTOR Y SUBUNIT C-4"/>
    <property type="match status" value="1"/>
</dbReference>
<dbReference type="SUPFAM" id="SSF49590">
    <property type="entry name" value="PHL pollen allergen"/>
    <property type="match status" value="1"/>
</dbReference>
<name>Q0J7B2_ORYSJ</name>
<dbReference type="GO" id="GO:0046982">
    <property type="term" value="F:protein heterodimerization activity"/>
    <property type="evidence" value="ECO:0007669"/>
    <property type="project" value="InterPro"/>
</dbReference>
<dbReference type="KEGG" id="dosa:Os08g0206500"/>
<comment type="similarity">
    <text evidence="8">Belongs to the NFYC/HAP5 subunit family.</text>
</comment>
<dbReference type="InterPro" id="IPR036749">
    <property type="entry name" value="Expansin_CBD_sf"/>
</dbReference>
<feature type="compositionally biased region" description="Low complexity" evidence="9">
    <location>
        <begin position="109"/>
        <end position="128"/>
    </location>
</feature>
<evidence type="ECO:0000256" key="4">
    <source>
        <dbReference type="ARBA" id="ARBA00023015"/>
    </source>
</evidence>
<comment type="subcellular location">
    <subcellularLocation>
        <location evidence="1">Nucleus</location>
    </subcellularLocation>
    <subcellularLocation>
        <location evidence="2">Secreted</location>
    </subcellularLocation>
</comment>
<dbReference type="Gene3D" id="1.10.20.10">
    <property type="entry name" value="Histone, subunit A"/>
    <property type="match status" value="1"/>
</dbReference>
<organism evidence="11 12">
    <name type="scientific">Oryza sativa subsp. japonica</name>
    <name type="common">Rice</name>
    <dbReference type="NCBI Taxonomy" id="39947"/>
    <lineage>
        <taxon>Eukaryota</taxon>
        <taxon>Viridiplantae</taxon>
        <taxon>Streptophyta</taxon>
        <taxon>Embryophyta</taxon>
        <taxon>Tracheophyta</taxon>
        <taxon>Spermatophyta</taxon>
        <taxon>Magnoliopsida</taxon>
        <taxon>Liliopsida</taxon>
        <taxon>Poales</taxon>
        <taxon>Poaceae</taxon>
        <taxon>BOP clade</taxon>
        <taxon>Oryzoideae</taxon>
        <taxon>Oryzeae</taxon>
        <taxon>Oryzinae</taxon>
        <taxon>Oryza</taxon>
        <taxon>Oryza sativa</taxon>
    </lineage>
</organism>
<evidence type="ECO:0000259" key="10">
    <source>
        <dbReference type="PROSITE" id="PS50843"/>
    </source>
</evidence>
<dbReference type="GO" id="GO:0005576">
    <property type="term" value="C:extracellular region"/>
    <property type="evidence" value="ECO:0007669"/>
    <property type="project" value="UniProtKB-SubCell"/>
</dbReference>
<keyword evidence="5" id="KW-0238">DNA-binding</keyword>
<dbReference type="FunFam" id="1.10.20.10:FF:000006">
    <property type="entry name" value="Nuclear transcription factor Y subunit gamma"/>
    <property type="match status" value="1"/>
</dbReference>
<keyword evidence="7" id="KW-0539">Nucleus</keyword>
<reference evidence="11 12" key="1">
    <citation type="journal article" date="2005" name="Nature">
        <title>The map-based sequence of the rice genome.</title>
        <authorList>
            <consortium name="International rice genome sequencing project (IRGSP)"/>
            <person name="Matsumoto T."/>
            <person name="Wu J."/>
            <person name="Kanamori H."/>
            <person name="Katayose Y."/>
            <person name="Fujisawa M."/>
            <person name="Namiki N."/>
            <person name="Mizuno H."/>
            <person name="Yamamoto K."/>
            <person name="Antonio B.A."/>
            <person name="Baba T."/>
            <person name="Sakata K."/>
            <person name="Nagamura Y."/>
            <person name="Aoki H."/>
            <person name="Arikawa K."/>
            <person name="Arita K."/>
            <person name="Bito T."/>
            <person name="Chiden Y."/>
            <person name="Fujitsuka N."/>
            <person name="Fukunaka R."/>
            <person name="Hamada M."/>
            <person name="Harada C."/>
            <person name="Hayashi A."/>
            <person name="Hijishita S."/>
            <person name="Honda M."/>
            <person name="Hosokawa S."/>
            <person name="Ichikawa Y."/>
            <person name="Idonuma A."/>
            <person name="Iijima M."/>
            <person name="Ikeda M."/>
            <person name="Ikeno M."/>
            <person name="Ito K."/>
            <person name="Ito S."/>
            <person name="Ito T."/>
            <person name="Ito Y."/>
            <person name="Ito Y."/>
            <person name="Iwabuchi A."/>
            <person name="Kamiya K."/>
            <person name="Karasawa W."/>
            <person name="Kurita K."/>
            <person name="Katagiri S."/>
            <person name="Kikuta A."/>
            <person name="Kobayashi H."/>
            <person name="Kobayashi N."/>
            <person name="Machita K."/>
            <person name="Maehara T."/>
            <person name="Masukawa M."/>
            <person name="Mizubayashi T."/>
            <person name="Mukai Y."/>
            <person name="Nagasaki H."/>
            <person name="Nagata Y."/>
            <person name="Naito S."/>
            <person name="Nakashima M."/>
            <person name="Nakama Y."/>
            <person name="Nakamichi Y."/>
            <person name="Nakamura M."/>
            <person name="Meguro A."/>
            <person name="Negishi M."/>
            <person name="Ohta I."/>
            <person name="Ohta T."/>
            <person name="Okamoto M."/>
            <person name="Ono N."/>
            <person name="Saji S."/>
            <person name="Sakaguchi M."/>
            <person name="Sakai K."/>
            <person name="Shibata M."/>
            <person name="Shimokawa T."/>
            <person name="Song J."/>
            <person name="Takazaki Y."/>
            <person name="Terasawa K."/>
            <person name="Tsugane M."/>
            <person name="Tsuji K."/>
            <person name="Ueda S."/>
            <person name="Waki K."/>
            <person name="Yamagata H."/>
            <person name="Yamamoto M."/>
            <person name="Yamamoto S."/>
            <person name="Yamane H."/>
            <person name="Yoshiki S."/>
            <person name="Yoshihara R."/>
            <person name="Yukawa K."/>
            <person name="Zhong H."/>
            <person name="Yano M."/>
            <person name="Yuan Q."/>
            <person name="Ouyang S."/>
            <person name="Liu J."/>
            <person name="Jones K.M."/>
            <person name="Gansberger K."/>
            <person name="Moffat K."/>
            <person name="Hill J."/>
            <person name="Bera J."/>
            <person name="Fadrosh D."/>
            <person name="Jin S."/>
            <person name="Johri S."/>
            <person name="Kim M."/>
            <person name="Overton L."/>
            <person name="Reardon M."/>
            <person name="Tsitrin T."/>
            <person name="Vuong H."/>
            <person name="Weaver B."/>
            <person name="Ciecko A."/>
            <person name="Tallon L."/>
            <person name="Jackson J."/>
            <person name="Pai G."/>
            <person name="Aken S.V."/>
            <person name="Utterback T."/>
            <person name="Reidmuller S."/>
            <person name="Feldblyum T."/>
            <person name="Hsiao J."/>
            <person name="Zismann V."/>
            <person name="Iobst S."/>
            <person name="de Vazeille A.R."/>
            <person name="Buell C.R."/>
            <person name="Ying K."/>
            <person name="Li Y."/>
            <person name="Lu T."/>
            <person name="Huang Y."/>
            <person name="Zhao Q."/>
            <person name="Feng Q."/>
            <person name="Zhang L."/>
            <person name="Zhu J."/>
            <person name="Weng Q."/>
            <person name="Mu J."/>
            <person name="Lu Y."/>
            <person name="Fan D."/>
            <person name="Liu Y."/>
            <person name="Guan J."/>
            <person name="Zhang Y."/>
            <person name="Yu S."/>
            <person name="Liu X."/>
            <person name="Zhang Y."/>
            <person name="Hong G."/>
            <person name="Han B."/>
            <person name="Choisne N."/>
            <person name="Demange N."/>
            <person name="Orjeda G."/>
            <person name="Samain S."/>
            <person name="Cattolico L."/>
            <person name="Pelletier E."/>
            <person name="Couloux A."/>
            <person name="Segurens B."/>
            <person name="Wincker P."/>
            <person name="D'Hont A."/>
            <person name="Scarpelli C."/>
            <person name="Weissenbach J."/>
            <person name="Salanoubat M."/>
            <person name="Quetier F."/>
            <person name="Yu Y."/>
            <person name="Kim H.R."/>
            <person name="Rambo T."/>
            <person name="Currie J."/>
            <person name="Collura K."/>
            <person name="Luo M."/>
            <person name="Yang T."/>
            <person name="Ammiraju J.S.S."/>
            <person name="Engler F."/>
            <person name="Soderlund C."/>
            <person name="Wing R.A."/>
            <person name="Palmer L.E."/>
            <person name="de la Bastide M."/>
            <person name="Spiegel L."/>
            <person name="Nascimento L."/>
            <person name="Zutavern T."/>
            <person name="O'Shaughnessy A."/>
            <person name="Dike S."/>
            <person name="Dedhia N."/>
            <person name="Preston R."/>
            <person name="Balija V."/>
            <person name="McCombie W.R."/>
            <person name="Chow T."/>
            <person name="Chen H."/>
            <person name="Chung M."/>
            <person name="Chen C."/>
            <person name="Shaw J."/>
            <person name="Wu H."/>
            <person name="Hsiao K."/>
            <person name="Chao Y."/>
            <person name="Chu M."/>
            <person name="Cheng C."/>
            <person name="Hour A."/>
            <person name="Lee P."/>
            <person name="Lin S."/>
            <person name="Lin Y."/>
            <person name="Liou J."/>
            <person name="Liu S."/>
            <person name="Hsing Y."/>
            <person name="Raghuvanshi S."/>
            <person name="Mohanty A."/>
            <person name="Bharti A.K."/>
            <person name="Gaur A."/>
            <person name="Gupta V."/>
            <person name="Kumar D."/>
            <person name="Ravi V."/>
            <person name="Vij S."/>
            <person name="Kapur A."/>
            <person name="Khurana P."/>
            <person name="Khurana P."/>
            <person name="Khurana J.P."/>
            <person name="Tyagi A.K."/>
            <person name="Gaikwad K."/>
            <person name="Singh A."/>
            <person name="Dalal V."/>
            <person name="Srivastava S."/>
            <person name="Dixit A."/>
            <person name="Pal A.K."/>
            <person name="Ghazi I.A."/>
            <person name="Yadav M."/>
            <person name="Pandit A."/>
            <person name="Bhargava A."/>
            <person name="Sureshbabu K."/>
            <person name="Batra K."/>
            <person name="Sharma T.R."/>
            <person name="Mohapatra T."/>
            <person name="Singh N.K."/>
            <person name="Messing J."/>
            <person name="Nelson A.B."/>
            <person name="Fuks G."/>
            <person name="Kavchok S."/>
            <person name="Keizer G."/>
            <person name="Linton E."/>
            <person name="Llaca V."/>
            <person name="Song R."/>
            <person name="Tanyolac B."/>
            <person name="Young S."/>
            <person name="Ho-Il K."/>
            <person name="Hahn J.H."/>
            <person name="Sangsakoo G."/>
            <person name="Vanavichit A."/>
            <person name="de Mattos Luiz.A.T."/>
            <person name="Zimmer P.D."/>
            <person name="Malone G."/>
            <person name="Dellagostin O."/>
            <person name="de Oliveira A.C."/>
            <person name="Bevan M."/>
            <person name="Bancroft I."/>
            <person name="Minx P."/>
            <person name="Cordum H."/>
            <person name="Wilson R."/>
            <person name="Cheng Z."/>
            <person name="Jin W."/>
            <person name="Jiang J."/>
            <person name="Leong S.A."/>
            <person name="Iwama H."/>
            <person name="Gojobori T."/>
            <person name="Itoh T."/>
            <person name="Niimura Y."/>
            <person name="Fujii Y."/>
            <person name="Habara T."/>
            <person name="Sakai H."/>
            <person name="Sato Y."/>
            <person name="Wilson G."/>
            <person name="Kumar K."/>
            <person name="McCouch S."/>
            <person name="Juretic N."/>
            <person name="Hoen D."/>
            <person name="Wright S."/>
            <person name="Bruskiewich R."/>
            <person name="Bureau T."/>
            <person name="Miyao A."/>
            <person name="Hirochika H."/>
            <person name="Nishikawa T."/>
            <person name="Kadowaki K."/>
            <person name="Sugiura M."/>
            <person name="Burr B."/>
            <person name="Sasaki T."/>
        </authorList>
    </citation>
    <scope>NUCLEOTIDE SEQUENCE [LARGE SCALE GENOMIC DNA]</scope>
    <source>
        <strain evidence="12">cv. Nipponbare</strain>
    </source>
</reference>
<gene>
    <name evidence="11" type="ordered locus">Os08g0206500</name>
</gene>
<accession>Q0J7B2</accession>
<dbReference type="Pfam" id="PF01357">
    <property type="entry name" value="Expansin_C"/>
    <property type="match status" value="1"/>
</dbReference>
<dbReference type="AlphaFoldDB" id="Q0J7B2"/>
<dbReference type="InterPro" id="IPR003958">
    <property type="entry name" value="CBFA_NFYB_domain"/>
</dbReference>
<dbReference type="SUPFAM" id="SSF47113">
    <property type="entry name" value="Histone-fold"/>
    <property type="match status" value="1"/>
</dbReference>
<evidence type="ECO:0000256" key="9">
    <source>
        <dbReference type="SAM" id="MobiDB-lite"/>
    </source>
</evidence>
<dbReference type="GO" id="GO:0005634">
    <property type="term" value="C:nucleus"/>
    <property type="evidence" value="ECO:0007669"/>
    <property type="project" value="UniProtKB-SubCell"/>
</dbReference>